<gene>
    <name evidence="2" type="ORF">Cni_G03074</name>
</gene>
<dbReference type="InterPro" id="IPR026960">
    <property type="entry name" value="RVT-Znf"/>
</dbReference>
<keyword evidence="3" id="KW-1185">Reference proteome</keyword>
<evidence type="ECO:0000313" key="2">
    <source>
        <dbReference type="EMBL" id="WOK94372.1"/>
    </source>
</evidence>
<name>A0AAQ3Q381_9LILI</name>
<dbReference type="EMBL" id="CP136890">
    <property type="protein sequence ID" value="WOK94372.1"/>
    <property type="molecule type" value="Genomic_DNA"/>
</dbReference>
<accession>A0AAQ3Q381</accession>
<dbReference type="Pfam" id="PF13966">
    <property type="entry name" value="zf-RVT"/>
    <property type="match status" value="1"/>
</dbReference>
<dbReference type="SUPFAM" id="SSF56219">
    <property type="entry name" value="DNase I-like"/>
    <property type="match status" value="1"/>
</dbReference>
<dbReference type="PANTHER" id="PTHR33116">
    <property type="entry name" value="REVERSE TRANSCRIPTASE ZINC-BINDING DOMAIN-CONTAINING PROTEIN-RELATED-RELATED"/>
    <property type="match status" value="1"/>
</dbReference>
<dbReference type="AlphaFoldDB" id="A0AAQ3Q381"/>
<proteinExistence type="predicted"/>
<reference evidence="2 3" key="1">
    <citation type="submission" date="2023-10" db="EMBL/GenBank/DDBJ databases">
        <title>Chromosome-scale genome assembly provides insights into flower coloration mechanisms of Canna indica.</title>
        <authorList>
            <person name="Li C."/>
        </authorList>
    </citation>
    <scope>NUCLEOTIDE SEQUENCE [LARGE SCALE GENOMIC DNA]</scope>
    <source>
        <tissue evidence="2">Flower</tissue>
    </source>
</reference>
<dbReference type="PANTHER" id="PTHR33116:SF78">
    <property type="entry name" value="OS12G0587133 PROTEIN"/>
    <property type="match status" value="1"/>
</dbReference>
<organism evidence="2 3">
    <name type="scientific">Canna indica</name>
    <name type="common">Indian-shot</name>
    <dbReference type="NCBI Taxonomy" id="4628"/>
    <lineage>
        <taxon>Eukaryota</taxon>
        <taxon>Viridiplantae</taxon>
        <taxon>Streptophyta</taxon>
        <taxon>Embryophyta</taxon>
        <taxon>Tracheophyta</taxon>
        <taxon>Spermatophyta</taxon>
        <taxon>Magnoliopsida</taxon>
        <taxon>Liliopsida</taxon>
        <taxon>Zingiberales</taxon>
        <taxon>Cannaceae</taxon>
        <taxon>Canna</taxon>
    </lineage>
</organism>
<feature type="domain" description="Reverse transcriptase zinc-binding" evidence="1">
    <location>
        <begin position="475"/>
        <end position="539"/>
    </location>
</feature>
<dbReference type="InterPro" id="IPR036691">
    <property type="entry name" value="Endo/exonu/phosph_ase_sf"/>
</dbReference>
<dbReference type="Proteomes" id="UP001327560">
    <property type="component" value="Chromosome 1"/>
</dbReference>
<protein>
    <recommendedName>
        <fullName evidence="1">Reverse transcriptase zinc-binding domain-containing protein</fullName>
    </recommendedName>
</protein>
<evidence type="ECO:0000313" key="3">
    <source>
        <dbReference type="Proteomes" id="UP001327560"/>
    </source>
</evidence>
<evidence type="ECO:0000259" key="1">
    <source>
        <dbReference type="Pfam" id="PF13966"/>
    </source>
</evidence>
<dbReference type="Gene3D" id="3.60.10.10">
    <property type="entry name" value="Endonuclease/exonuclease/phosphatase"/>
    <property type="match status" value="1"/>
</dbReference>
<sequence length="687" mass="79144">MELDTSRAPWLIAGDFNCIDKAEDKLGGKPFIIGNSLRAFKDLCRSSGLIDLSFYGMRYTWCNNRTGSRRIHARLDKEINSRVRNKWDSTDWNNCSIKRFGVCLSKLGKNLTCWSKKCVDSLESNLKSTLCELEVLEMINEKGQCSDTDLLKLISLTNKANALNRQIHLKWWSKVREKWIDQNDKNIKYFHSLVKFKRRANTIHEIRVGSETLTEPKRIANAFAVWYKDLWNDNNIQNEECQNIENLNWKKIPTRRHEALVKEFSLEEIWQAISKMGRGKAPGSDGFTVEFFVHYWNSLGKVTLLNSVANSIHVHSLATTWINDKLIERHNKSVRRYLWSSSKKKKGAHLVNWKCTTMRKYEGGLGVKDLSITKFSIKAKRILPFLNKDKALWVKLLHARYPYYHPWFYGKASKFSWTFKSIHNAILQLRDGLMKQIGNGKDTSILEDPGVSSIPIGKWPTFVNEKQWNPVPSEINWVSLWEMNCIPKIKTFAWKLIWKRIPTSNYFAKFNGNIINNCPVCMNGEDSQDHLFFECPFATSYCITAGKTLGVNFEHFSNCKDGLWLLEGKNFDKENGNKLNGFIGASLWHLRKNRNEIFYNKKKLGINTILNRAFANTSSSSSLPSKDKILGMSVKEVSTYTFSIGEKQPKIFCDAAWFSKSSKAHEDEIIGECSSSKIVSSTLHAEL</sequence>